<evidence type="ECO:0000256" key="3">
    <source>
        <dbReference type="ARBA" id="ARBA00011897"/>
    </source>
</evidence>
<keyword evidence="6" id="KW-0720">Serine protease</keyword>
<organism evidence="10 11">
    <name type="scientific">Tolypothrix bouteillei VB521301</name>
    <dbReference type="NCBI Taxonomy" id="1479485"/>
    <lineage>
        <taxon>Bacteria</taxon>
        <taxon>Bacillati</taxon>
        <taxon>Cyanobacteriota</taxon>
        <taxon>Cyanophyceae</taxon>
        <taxon>Nostocales</taxon>
        <taxon>Tolypothrichaceae</taxon>
        <taxon>Tolypothrix</taxon>
    </lineage>
</organism>
<reference evidence="10" key="2">
    <citation type="submission" date="2019-11" db="EMBL/GenBank/DDBJ databases">
        <title>Improved Assembly of Tolypothrix boutellei genome.</title>
        <authorList>
            <person name="Sarangi A.N."/>
            <person name="Mukherjee M."/>
            <person name="Ghosh S."/>
            <person name="Singh D."/>
            <person name="Das A."/>
            <person name="Kant S."/>
            <person name="Prusty A."/>
            <person name="Tripathy S."/>
        </authorList>
    </citation>
    <scope>NUCLEOTIDE SEQUENCE</scope>
    <source>
        <strain evidence="10">VB521301</strain>
    </source>
</reference>
<dbReference type="GO" id="GO:0005829">
    <property type="term" value="C:cytosol"/>
    <property type="evidence" value="ECO:0007669"/>
    <property type="project" value="TreeGrafter"/>
</dbReference>
<keyword evidence="4" id="KW-0645">Protease</keyword>
<dbReference type="InterPro" id="IPR002470">
    <property type="entry name" value="Peptidase_S9A"/>
</dbReference>
<dbReference type="GO" id="GO:0070012">
    <property type="term" value="F:oligopeptidase activity"/>
    <property type="evidence" value="ECO:0007669"/>
    <property type="project" value="TreeGrafter"/>
</dbReference>
<comment type="similarity">
    <text evidence="2">Belongs to the peptidase S9A family.</text>
</comment>
<evidence type="ECO:0000313" key="10">
    <source>
        <dbReference type="EMBL" id="KAF3886630.1"/>
    </source>
</evidence>
<dbReference type="Pfam" id="PF02897">
    <property type="entry name" value="Peptidase_S9_N"/>
    <property type="match status" value="1"/>
</dbReference>
<dbReference type="Gene3D" id="3.40.50.1820">
    <property type="entry name" value="alpha/beta hydrolase"/>
    <property type="match status" value="1"/>
</dbReference>
<dbReference type="SUPFAM" id="SSF53474">
    <property type="entry name" value="alpha/beta-Hydrolases"/>
    <property type="match status" value="1"/>
</dbReference>
<dbReference type="GO" id="GO:0006508">
    <property type="term" value="P:proteolysis"/>
    <property type="evidence" value="ECO:0007669"/>
    <property type="project" value="UniProtKB-KW"/>
</dbReference>
<comment type="catalytic activity">
    <reaction evidence="1">
        <text>Hydrolysis of Pro-|-Xaa &gt;&gt; Ala-|-Xaa in oligopeptides.</text>
        <dbReference type="EC" id="3.4.21.26"/>
    </reaction>
</comment>
<dbReference type="FunFam" id="3.40.50.1820:FF:000005">
    <property type="entry name" value="Prolyl endopeptidase"/>
    <property type="match status" value="1"/>
</dbReference>
<feature type="domain" description="Peptidase S9A N-terminal" evidence="9">
    <location>
        <begin position="49"/>
        <end position="453"/>
    </location>
</feature>
<evidence type="ECO:0000256" key="7">
    <source>
        <dbReference type="SAM" id="SignalP"/>
    </source>
</evidence>
<protein>
    <recommendedName>
        <fullName evidence="3">prolyl oligopeptidase</fullName>
        <ecNumber evidence="3">3.4.21.26</ecNumber>
    </recommendedName>
</protein>
<dbReference type="FunFam" id="2.130.10.120:FF:000001">
    <property type="entry name" value="Prolyl endopeptidase"/>
    <property type="match status" value="1"/>
</dbReference>
<feature type="signal peptide" evidence="7">
    <location>
        <begin position="1"/>
        <end position="30"/>
    </location>
</feature>
<name>A0A8S9T2H7_9CYAN</name>
<evidence type="ECO:0000259" key="8">
    <source>
        <dbReference type="Pfam" id="PF00326"/>
    </source>
</evidence>
<reference evidence="10" key="1">
    <citation type="journal article" date="2015" name="Genome Announc.">
        <title>Draft Genome Sequence of Tolypothrix boutellei Strain VB521301.</title>
        <authorList>
            <person name="Chandrababunaidu M.M."/>
            <person name="Singh D."/>
            <person name="Sen D."/>
            <person name="Bhan S."/>
            <person name="Das S."/>
            <person name="Gupta A."/>
            <person name="Adhikary S.P."/>
            <person name="Tripathy S."/>
        </authorList>
    </citation>
    <scope>NUCLEOTIDE SEQUENCE</scope>
    <source>
        <strain evidence="10">VB521301</strain>
    </source>
</reference>
<dbReference type="Pfam" id="PF00326">
    <property type="entry name" value="Peptidase_S9"/>
    <property type="match status" value="1"/>
</dbReference>
<feature type="chain" id="PRO_5035792494" description="prolyl oligopeptidase" evidence="7">
    <location>
        <begin position="31"/>
        <end position="727"/>
    </location>
</feature>
<dbReference type="PROSITE" id="PS00708">
    <property type="entry name" value="PRO_ENDOPEP_SER"/>
    <property type="match status" value="1"/>
</dbReference>
<gene>
    <name evidence="10" type="ORF">DA73_0400014945</name>
</gene>
<evidence type="ECO:0000256" key="5">
    <source>
        <dbReference type="ARBA" id="ARBA00022801"/>
    </source>
</evidence>
<evidence type="ECO:0000256" key="1">
    <source>
        <dbReference type="ARBA" id="ARBA00001070"/>
    </source>
</evidence>
<keyword evidence="7" id="KW-0732">Signal</keyword>
<dbReference type="InterPro" id="IPR023302">
    <property type="entry name" value="Pept_S9A_N"/>
</dbReference>
<accession>A0A8S9T2H7</accession>
<evidence type="ECO:0000256" key="2">
    <source>
        <dbReference type="ARBA" id="ARBA00005228"/>
    </source>
</evidence>
<dbReference type="EC" id="3.4.21.26" evidence="3"/>
<sequence>MFSLLRRFLAPFLATILVCRYLCVPDVAVAKPQVTFHLLPSSHRTMSYPTTSKSNQVDDYHGTLVADPYRWLENPDSPEIKAWIEAQNKVTFGYLQQIPVREKIKQRLTKLWDYEKYSIPFKEGDRYFYFKNDGLQNQSVLYTLKTLEDKPKVLLDPNKLSEDGTVALSGIAISEDSQLLAYGLSFSGSDWQEWKVKNIETGKDLDDRIQWIKFSGVSWTHDGKGFFYSRYDEPNQKNKLEEVNYYQKLFYHKLGKPQSEDILIYDRPDRKEWGFNGDVTEDGRYLIISVWEGTNPKNLVFYKDLSNPNSDVVELINEFEASFSFIDNKDSLFYFQTDLNAPKGRAIAIDIKNPQQKNWQEIIPQAEETLQSISTINNQFVSSYLKDARSQIKIFEMTGSFVREIELPGIGSVGGFGGKRNDTETFYSFTSFTVPGTIYRYDMVSGKSKVFREPKVDFNPNEYETKQVFYNSKDGTRVPMFVTYKKGIKLDGNNPTYLYGYGGFSVSLTPSFSVSSLVWMEMGGVYAIPNLRGGGEYGEDWHQAGMKQKKQNVFDDFIAAAEWLVANGYTKPAKLAIGGGSNGGLLVGACITQRPDLFGAALPAVGVMDMLRFHKFTIGWAWIPEYGSPENPEEFKALYAYSPLHRLKAGTAYPATMITTAESDDRVVPAHSFKFAAALQAAHTGNAPVLIRIETKAGHGAGKPTAKRIEEAADAWAFLVRTLAVQV</sequence>
<dbReference type="InterPro" id="IPR002471">
    <property type="entry name" value="Pept_S9_AS"/>
</dbReference>
<dbReference type="Proteomes" id="UP000029738">
    <property type="component" value="Unassembled WGS sequence"/>
</dbReference>
<dbReference type="GO" id="GO:0004252">
    <property type="term" value="F:serine-type endopeptidase activity"/>
    <property type="evidence" value="ECO:0007669"/>
    <property type="project" value="UniProtKB-EC"/>
</dbReference>
<dbReference type="EMBL" id="JHEG04000001">
    <property type="protein sequence ID" value="KAF3886630.1"/>
    <property type="molecule type" value="Genomic_DNA"/>
</dbReference>
<keyword evidence="11" id="KW-1185">Reference proteome</keyword>
<dbReference type="PANTHER" id="PTHR42881:SF2">
    <property type="entry name" value="PROLYL ENDOPEPTIDASE"/>
    <property type="match status" value="1"/>
</dbReference>
<evidence type="ECO:0000256" key="4">
    <source>
        <dbReference type="ARBA" id="ARBA00022670"/>
    </source>
</evidence>
<dbReference type="InterPro" id="IPR051167">
    <property type="entry name" value="Prolyl_oligopep/macrocyclase"/>
</dbReference>
<dbReference type="PRINTS" id="PR00862">
    <property type="entry name" value="PROLIGOPTASE"/>
</dbReference>
<keyword evidence="5" id="KW-0378">Hydrolase</keyword>
<feature type="domain" description="Peptidase S9 prolyl oligopeptidase catalytic" evidence="8">
    <location>
        <begin position="510"/>
        <end position="724"/>
    </location>
</feature>
<proteinExistence type="inferred from homology"/>
<evidence type="ECO:0000259" key="9">
    <source>
        <dbReference type="Pfam" id="PF02897"/>
    </source>
</evidence>
<dbReference type="Gene3D" id="2.130.10.120">
    <property type="entry name" value="Prolyl oligopeptidase, N-terminal domain"/>
    <property type="match status" value="1"/>
</dbReference>
<dbReference type="InterPro" id="IPR029058">
    <property type="entry name" value="AB_hydrolase_fold"/>
</dbReference>
<dbReference type="AlphaFoldDB" id="A0A8S9T2H7"/>
<dbReference type="PANTHER" id="PTHR42881">
    <property type="entry name" value="PROLYL ENDOPEPTIDASE"/>
    <property type="match status" value="1"/>
</dbReference>
<dbReference type="SUPFAM" id="SSF50993">
    <property type="entry name" value="Peptidase/esterase 'gauge' domain"/>
    <property type="match status" value="1"/>
</dbReference>
<comment type="caution">
    <text evidence="10">The sequence shown here is derived from an EMBL/GenBank/DDBJ whole genome shotgun (WGS) entry which is preliminary data.</text>
</comment>
<evidence type="ECO:0000313" key="11">
    <source>
        <dbReference type="Proteomes" id="UP000029738"/>
    </source>
</evidence>
<evidence type="ECO:0000256" key="6">
    <source>
        <dbReference type="ARBA" id="ARBA00022825"/>
    </source>
</evidence>
<dbReference type="InterPro" id="IPR001375">
    <property type="entry name" value="Peptidase_S9_cat"/>
</dbReference>